<feature type="transmembrane region" description="Helical" evidence="6">
    <location>
        <begin position="247"/>
        <end position="268"/>
    </location>
</feature>
<feature type="transmembrane region" description="Helical" evidence="6">
    <location>
        <begin position="156"/>
        <end position="176"/>
    </location>
</feature>
<evidence type="ECO:0000256" key="6">
    <source>
        <dbReference type="SAM" id="Phobius"/>
    </source>
</evidence>
<protein>
    <submittedName>
        <fullName evidence="8">Permeases of the drug/metabolite transporter (DMT) superfamily, conserved membrane protein</fullName>
    </submittedName>
</protein>
<feature type="domain" description="EamA" evidence="7">
    <location>
        <begin position="158"/>
        <end position="294"/>
    </location>
</feature>
<feature type="transmembrane region" description="Helical" evidence="6">
    <location>
        <begin position="188"/>
        <end position="210"/>
    </location>
</feature>
<dbReference type="Gene3D" id="1.10.3730.20">
    <property type="match status" value="1"/>
</dbReference>
<accession>B8F872</accession>
<feature type="transmembrane region" description="Helical" evidence="6">
    <location>
        <begin position="37"/>
        <end position="58"/>
    </location>
</feature>
<dbReference type="HOGENOM" id="CLU_074108_1_0_6"/>
<sequence length="310" mass="34238">MKLQRPLLGFSLALLTAMMWGSVPIAAQKVLSVVNAQTLVWARFIVAAIGLLLILGFTKKLPKLTAFTPRFLWLIWLGVVGLSLNFFLFSYSLNFISPTTSQVLWQLAPFTMILCGVVIFKEQFGRHQQIGLLLLIIGLIAFFNERFEEIFQLGTYAFGLLVGAGAAIVWVVYAIAQKIMLAKFSSQQILLIIYTGCALLLTPFASQINIDEFDPFLLGCFIFCCLNTLIGYGAYAEALNHWDASKVSVVTILVPIFTMVFSSIGHWAFPDTFASPDMNLLSYIGAFIVVSGTILSAVGHKLVKRKSAFP</sequence>
<keyword evidence="5 6" id="KW-0472">Membrane</keyword>
<dbReference type="InterPro" id="IPR050638">
    <property type="entry name" value="AA-Vitamin_Transporters"/>
</dbReference>
<dbReference type="EMBL" id="CP001321">
    <property type="protein sequence ID" value="ACL33524.1"/>
    <property type="molecule type" value="Genomic_DNA"/>
</dbReference>
<dbReference type="STRING" id="557723.HAPS_2067"/>
<evidence type="ECO:0000313" key="9">
    <source>
        <dbReference type="Proteomes" id="UP000006743"/>
    </source>
</evidence>
<evidence type="ECO:0000256" key="4">
    <source>
        <dbReference type="ARBA" id="ARBA00022989"/>
    </source>
</evidence>
<feature type="transmembrane region" description="Helical" evidence="6">
    <location>
        <begin position="280"/>
        <end position="298"/>
    </location>
</feature>
<dbReference type="Pfam" id="PF00892">
    <property type="entry name" value="EamA"/>
    <property type="match status" value="2"/>
</dbReference>
<dbReference type="SUPFAM" id="SSF103481">
    <property type="entry name" value="Multidrug resistance efflux transporter EmrE"/>
    <property type="match status" value="2"/>
</dbReference>
<feature type="domain" description="EamA" evidence="7">
    <location>
        <begin position="8"/>
        <end position="141"/>
    </location>
</feature>
<organism evidence="8 9">
    <name type="scientific">Glaesserella parasuis serovar 5 (strain SH0165)</name>
    <name type="common">Haemophilus parasuis</name>
    <dbReference type="NCBI Taxonomy" id="557723"/>
    <lineage>
        <taxon>Bacteria</taxon>
        <taxon>Pseudomonadati</taxon>
        <taxon>Pseudomonadota</taxon>
        <taxon>Gammaproteobacteria</taxon>
        <taxon>Pasteurellales</taxon>
        <taxon>Pasteurellaceae</taxon>
        <taxon>Glaesserella</taxon>
    </lineage>
</organism>
<dbReference type="GO" id="GO:0016020">
    <property type="term" value="C:membrane"/>
    <property type="evidence" value="ECO:0007669"/>
    <property type="project" value="UniProtKB-SubCell"/>
</dbReference>
<keyword evidence="4 6" id="KW-1133">Transmembrane helix</keyword>
<feature type="transmembrane region" description="Helical" evidence="6">
    <location>
        <begin position="127"/>
        <end position="144"/>
    </location>
</feature>
<evidence type="ECO:0000313" key="8">
    <source>
        <dbReference type="EMBL" id="ACL33524.1"/>
    </source>
</evidence>
<dbReference type="PATRIC" id="fig|557723.8.peg.2052"/>
<dbReference type="InterPro" id="IPR000620">
    <property type="entry name" value="EamA_dom"/>
</dbReference>
<dbReference type="PANTHER" id="PTHR32322">
    <property type="entry name" value="INNER MEMBRANE TRANSPORTER"/>
    <property type="match status" value="1"/>
</dbReference>
<gene>
    <name evidence="8" type="ordered locus">HAPS_2067</name>
</gene>
<feature type="transmembrane region" description="Helical" evidence="6">
    <location>
        <begin position="216"/>
        <end position="235"/>
    </location>
</feature>
<evidence type="ECO:0000256" key="3">
    <source>
        <dbReference type="ARBA" id="ARBA00022692"/>
    </source>
</evidence>
<evidence type="ECO:0000256" key="2">
    <source>
        <dbReference type="ARBA" id="ARBA00007362"/>
    </source>
</evidence>
<dbReference type="KEGG" id="hap:HAPS_2067"/>
<comment type="subcellular location">
    <subcellularLocation>
        <location evidence="1">Membrane</location>
        <topology evidence="1">Multi-pass membrane protein</topology>
    </subcellularLocation>
</comment>
<reference evidence="8 9" key="1">
    <citation type="journal article" date="2009" name="J. Bacteriol.">
        <title>Complete genome sequence of Haemophilus parasuis SH0165.</title>
        <authorList>
            <person name="Yue M."/>
            <person name="Yang F."/>
            <person name="Yang J."/>
            <person name="Bei W."/>
            <person name="Cai X."/>
            <person name="Chen L."/>
            <person name="Dong J."/>
            <person name="Zhou R."/>
            <person name="Jin M."/>
            <person name="Jin Q."/>
            <person name="Chen H."/>
        </authorList>
    </citation>
    <scope>NUCLEOTIDE SEQUENCE [LARGE SCALE GENOMIC DNA]</scope>
    <source>
        <strain evidence="8 9">SH0165</strain>
    </source>
</reference>
<dbReference type="Proteomes" id="UP000006743">
    <property type="component" value="Chromosome"/>
</dbReference>
<dbReference type="RefSeq" id="WP_015940052.1">
    <property type="nucleotide sequence ID" value="NC_011852.1"/>
</dbReference>
<evidence type="ECO:0000256" key="5">
    <source>
        <dbReference type="ARBA" id="ARBA00023136"/>
    </source>
</evidence>
<feature type="transmembrane region" description="Helical" evidence="6">
    <location>
        <begin position="70"/>
        <end position="91"/>
    </location>
</feature>
<dbReference type="InterPro" id="IPR037185">
    <property type="entry name" value="EmrE-like"/>
</dbReference>
<feature type="transmembrane region" description="Helical" evidence="6">
    <location>
        <begin position="103"/>
        <end position="120"/>
    </location>
</feature>
<evidence type="ECO:0000256" key="1">
    <source>
        <dbReference type="ARBA" id="ARBA00004141"/>
    </source>
</evidence>
<comment type="similarity">
    <text evidence="2">Belongs to the EamA transporter family.</text>
</comment>
<dbReference type="PANTHER" id="PTHR32322:SF2">
    <property type="entry name" value="EAMA DOMAIN-CONTAINING PROTEIN"/>
    <property type="match status" value="1"/>
</dbReference>
<proteinExistence type="inferred from homology"/>
<evidence type="ECO:0000259" key="7">
    <source>
        <dbReference type="Pfam" id="PF00892"/>
    </source>
</evidence>
<keyword evidence="9" id="KW-1185">Reference proteome</keyword>
<keyword evidence="3 6" id="KW-0812">Transmembrane</keyword>
<dbReference type="AlphaFoldDB" id="B8F872"/>
<name>B8F872_GLAP5</name>